<dbReference type="InterPro" id="IPR004360">
    <property type="entry name" value="Glyas_Fos-R_dOase_dom"/>
</dbReference>
<sequence>MFYVADVVGSGRFYQRLLGKAPVEQSEGFCLFLWEGGTKFGLWRQDLVQPPVTAPSGSGEIGIALGSRAEVDALYQDWVQLGLEILQAPELLGFGYSLTAADPDGNRIRAYHLENQ</sequence>
<protein>
    <submittedName>
        <fullName evidence="2">Ehpr protein</fullName>
    </submittedName>
</protein>
<dbReference type="OrthoDB" id="9806945at2"/>
<dbReference type="STRING" id="745411.B3C1_06713"/>
<gene>
    <name evidence="2" type="ORF">B3C1_06713</name>
</gene>
<name>K2IZ41_9GAMM</name>
<dbReference type="InterPro" id="IPR029068">
    <property type="entry name" value="Glyas_Bleomycin-R_OHBP_Dase"/>
</dbReference>
<feature type="domain" description="VOC" evidence="1">
    <location>
        <begin position="1"/>
        <end position="113"/>
    </location>
</feature>
<dbReference type="EMBL" id="AMRI01000007">
    <property type="protein sequence ID" value="EKE75751.1"/>
    <property type="molecule type" value="Genomic_DNA"/>
</dbReference>
<dbReference type="Proteomes" id="UP000006755">
    <property type="component" value="Unassembled WGS sequence"/>
</dbReference>
<dbReference type="Gene3D" id="3.30.720.110">
    <property type="match status" value="1"/>
</dbReference>
<dbReference type="Gene3D" id="3.30.720.120">
    <property type="match status" value="1"/>
</dbReference>
<proteinExistence type="predicted"/>
<evidence type="ECO:0000313" key="3">
    <source>
        <dbReference type="Proteomes" id="UP000006755"/>
    </source>
</evidence>
<dbReference type="AlphaFoldDB" id="K2IZ41"/>
<dbReference type="eggNOG" id="COG0346">
    <property type="taxonomic scope" value="Bacteria"/>
</dbReference>
<dbReference type="PROSITE" id="PS51819">
    <property type="entry name" value="VOC"/>
    <property type="match status" value="1"/>
</dbReference>
<dbReference type="RefSeq" id="WP_008483761.1">
    <property type="nucleotide sequence ID" value="NZ_AMRI01000007.1"/>
</dbReference>
<keyword evidence="3" id="KW-1185">Reference proteome</keyword>
<comment type="caution">
    <text evidence="2">The sequence shown here is derived from an EMBL/GenBank/DDBJ whole genome shotgun (WGS) entry which is preliminary data.</text>
</comment>
<reference evidence="2 3" key="1">
    <citation type="journal article" date="2012" name="J. Bacteriol.">
        <title>Genome Sequence of Gallaecimonas xiamenensis Type Strain 3-C-1.</title>
        <authorList>
            <person name="Lai Q."/>
            <person name="Wang L."/>
            <person name="Wang W."/>
            <person name="Shao Z."/>
        </authorList>
    </citation>
    <scope>NUCLEOTIDE SEQUENCE [LARGE SCALE GENOMIC DNA]</scope>
    <source>
        <strain evidence="2 3">3-C-1</strain>
    </source>
</reference>
<dbReference type="Pfam" id="PF00903">
    <property type="entry name" value="Glyoxalase"/>
    <property type="match status" value="1"/>
</dbReference>
<evidence type="ECO:0000259" key="1">
    <source>
        <dbReference type="PROSITE" id="PS51819"/>
    </source>
</evidence>
<evidence type="ECO:0000313" key="2">
    <source>
        <dbReference type="EMBL" id="EKE75751.1"/>
    </source>
</evidence>
<dbReference type="SUPFAM" id="SSF54593">
    <property type="entry name" value="Glyoxalase/Bleomycin resistance protein/Dihydroxybiphenyl dioxygenase"/>
    <property type="match status" value="1"/>
</dbReference>
<dbReference type="InterPro" id="IPR037523">
    <property type="entry name" value="VOC_core"/>
</dbReference>
<organism evidence="2 3">
    <name type="scientific">Gallaecimonas xiamenensis 3-C-1</name>
    <dbReference type="NCBI Taxonomy" id="745411"/>
    <lineage>
        <taxon>Bacteria</taxon>
        <taxon>Pseudomonadati</taxon>
        <taxon>Pseudomonadota</taxon>
        <taxon>Gammaproteobacteria</taxon>
        <taxon>Enterobacterales</taxon>
        <taxon>Gallaecimonadaceae</taxon>
        <taxon>Gallaecimonas</taxon>
    </lineage>
</organism>
<accession>K2IZ41</accession>